<evidence type="ECO:0000313" key="3">
    <source>
        <dbReference type="EMBL" id="MFC7392330.1"/>
    </source>
</evidence>
<evidence type="ECO:0000313" key="4">
    <source>
        <dbReference type="Proteomes" id="UP001596505"/>
    </source>
</evidence>
<evidence type="ECO:0000256" key="1">
    <source>
        <dbReference type="SAM" id="Coils"/>
    </source>
</evidence>
<comment type="caution">
    <text evidence="3">The sequence shown here is derived from an EMBL/GenBank/DDBJ whole genome shotgun (WGS) entry which is preliminary data.</text>
</comment>
<keyword evidence="1" id="KW-0175">Coiled coil</keyword>
<dbReference type="RefSeq" id="WP_380964353.1">
    <property type="nucleotide sequence ID" value="NZ_JBHTCO010000004.1"/>
</dbReference>
<dbReference type="EMBL" id="JBHTCO010000004">
    <property type="protein sequence ID" value="MFC7392330.1"/>
    <property type="molecule type" value="Genomic_DNA"/>
</dbReference>
<dbReference type="Proteomes" id="UP001596505">
    <property type="component" value="Unassembled WGS sequence"/>
</dbReference>
<feature type="coiled-coil region" evidence="1">
    <location>
        <begin position="65"/>
        <end position="92"/>
    </location>
</feature>
<gene>
    <name evidence="3" type="ORF">ACFQRG_04985</name>
</gene>
<keyword evidence="4" id="KW-1185">Reference proteome</keyword>
<accession>A0ABW2PVJ6</accession>
<proteinExistence type="predicted"/>
<feature type="region of interest" description="Disordered" evidence="2">
    <location>
        <begin position="1"/>
        <end position="49"/>
    </location>
</feature>
<reference evidence="4" key="1">
    <citation type="journal article" date="2019" name="Int. J. Syst. Evol. Microbiol.">
        <title>The Global Catalogue of Microorganisms (GCM) 10K type strain sequencing project: providing services to taxonomists for standard genome sequencing and annotation.</title>
        <authorList>
            <consortium name="The Broad Institute Genomics Platform"/>
            <consortium name="The Broad Institute Genome Sequencing Center for Infectious Disease"/>
            <person name="Wu L."/>
            <person name="Ma J."/>
        </authorList>
    </citation>
    <scope>NUCLEOTIDE SEQUENCE [LARGE SCALE GENOMIC DNA]</scope>
    <source>
        <strain evidence="4">CGMCC 1.16305</strain>
    </source>
</reference>
<feature type="compositionally biased region" description="Polar residues" evidence="2">
    <location>
        <begin position="7"/>
        <end position="24"/>
    </location>
</feature>
<sequence>MLKSFENAVQNAQKAMEDIQQNPGSGERFKEVESELEQALSEAQQANNPSTIQQVQSALNAVKQAANVCQNKNQQENQIQNAINQALNACEQIHHVEG</sequence>
<protein>
    <submittedName>
        <fullName evidence="3">Uncharacterized protein</fullName>
    </submittedName>
</protein>
<evidence type="ECO:0000256" key="2">
    <source>
        <dbReference type="SAM" id="MobiDB-lite"/>
    </source>
</evidence>
<name>A0ABW2PVJ6_9BACL</name>
<organism evidence="3 4">
    <name type="scientific">Scopulibacillus cellulosilyticus</name>
    <dbReference type="NCBI Taxonomy" id="2665665"/>
    <lineage>
        <taxon>Bacteria</taxon>
        <taxon>Bacillati</taxon>
        <taxon>Bacillota</taxon>
        <taxon>Bacilli</taxon>
        <taxon>Bacillales</taxon>
        <taxon>Sporolactobacillaceae</taxon>
        <taxon>Scopulibacillus</taxon>
    </lineage>
</organism>